<keyword evidence="2" id="KW-0812">Transmembrane</keyword>
<keyword evidence="4" id="KW-1185">Reference proteome</keyword>
<organism evidence="3 4">
    <name type="scientific">Hymenobacter sublimis</name>
    <dbReference type="NCBI Taxonomy" id="2933777"/>
    <lineage>
        <taxon>Bacteria</taxon>
        <taxon>Pseudomonadati</taxon>
        <taxon>Bacteroidota</taxon>
        <taxon>Cytophagia</taxon>
        <taxon>Cytophagales</taxon>
        <taxon>Hymenobacteraceae</taxon>
        <taxon>Hymenobacter</taxon>
    </lineage>
</organism>
<evidence type="ECO:0000256" key="1">
    <source>
        <dbReference type="SAM" id="MobiDB-lite"/>
    </source>
</evidence>
<keyword evidence="2" id="KW-0472">Membrane</keyword>
<evidence type="ECO:0008006" key="5">
    <source>
        <dbReference type="Google" id="ProtNLM"/>
    </source>
</evidence>
<feature type="region of interest" description="Disordered" evidence="1">
    <location>
        <begin position="228"/>
        <end position="279"/>
    </location>
</feature>
<sequence length="535" mass="57754">MTEHESEDLYHDLRRKLEGYGSAPPEGLWASIQEQLPAQPRRRRRPLVALLLLATALICLTLGTRTGQQSAPTTVPSDNWFTLFRGKKQPAGRAQPAAPTASGAKEAFLKSGPVAADVALAAPAAISAAKTEVGQLAEEEAFASLTAPLRPLRRRNGLVLWPSPRPVPEPIPYPEGKKLATPPATTPEQASASQRKAGVATLFGSRIASAARPRRAPFARYRETAAVNRETSARTVASSLTGRSSAPARRGVAGQRAENRPASKLGSGQDFAKRTAPTTAARISNEPLALLAVRPPAFPQDEPEVRTKRRPRARPSRRELLLRGWSAQLLAGTGLTYRAVGSGATQLEQLERPSMGFSAQASGAYALTRQLTVSAGLGYAEYATALRYQLSKSGQDSAVSRAIKFRDVYRFITVPLQVQYTLQGNHRWRVGVLGGGTMALLTGARTTEGTACNCSQRQWQPGVGITNPFARTSLLLNAGVFANYQFAPGQWLTIRPQGQLFLNSLTEQASGRAARRPWSLGIQAGYSWDLDPRKR</sequence>
<evidence type="ECO:0000256" key="2">
    <source>
        <dbReference type="SAM" id="Phobius"/>
    </source>
</evidence>
<dbReference type="RefSeq" id="WP_247976400.1">
    <property type="nucleotide sequence ID" value="NZ_CP095848.1"/>
</dbReference>
<dbReference type="Proteomes" id="UP000829647">
    <property type="component" value="Chromosome"/>
</dbReference>
<keyword evidence="2" id="KW-1133">Transmembrane helix</keyword>
<proteinExistence type="predicted"/>
<evidence type="ECO:0000313" key="3">
    <source>
        <dbReference type="EMBL" id="UPL50368.1"/>
    </source>
</evidence>
<gene>
    <name evidence="3" type="ORF">MWH26_05530</name>
</gene>
<feature type="region of interest" description="Disordered" evidence="1">
    <location>
        <begin position="165"/>
        <end position="197"/>
    </location>
</feature>
<evidence type="ECO:0000313" key="4">
    <source>
        <dbReference type="Proteomes" id="UP000829647"/>
    </source>
</evidence>
<feature type="compositionally biased region" description="Polar residues" evidence="1">
    <location>
        <begin position="229"/>
        <end position="244"/>
    </location>
</feature>
<feature type="region of interest" description="Disordered" evidence="1">
    <location>
        <begin position="293"/>
        <end position="317"/>
    </location>
</feature>
<name>A0ABY4JC35_9BACT</name>
<reference evidence="3 4" key="1">
    <citation type="submission" date="2022-04" db="EMBL/GenBank/DDBJ databases">
        <title>Hymenobacter sp. isolated from the air.</title>
        <authorList>
            <person name="Won M."/>
            <person name="Lee C.-M."/>
            <person name="Woen H.-Y."/>
            <person name="Kwon S.-W."/>
        </authorList>
    </citation>
    <scope>NUCLEOTIDE SEQUENCE [LARGE SCALE GENOMIC DNA]</scope>
    <source>
        <strain evidence="4">5516 S-25</strain>
    </source>
</reference>
<protein>
    <recommendedName>
        <fullName evidence="5">Outer membrane protein beta-barrel domain-containing protein</fullName>
    </recommendedName>
</protein>
<accession>A0ABY4JC35</accession>
<dbReference type="EMBL" id="CP095848">
    <property type="protein sequence ID" value="UPL50368.1"/>
    <property type="molecule type" value="Genomic_DNA"/>
</dbReference>
<feature type="transmembrane region" description="Helical" evidence="2">
    <location>
        <begin position="47"/>
        <end position="64"/>
    </location>
</feature>